<feature type="transmembrane region" description="Helical" evidence="6">
    <location>
        <begin position="420"/>
        <end position="439"/>
    </location>
</feature>
<dbReference type="InterPro" id="IPR023908">
    <property type="entry name" value="xxxLxxG_rpt"/>
</dbReference>
<accession>A0ABV1AJK7</accession>
<feature type="transmembrane region" description="Helical" evidence="6">
    <location>
        <begin position="475"/>
        <end position="495"/>
    </location>
</feature>
<dbReference type="InterPro" id="IPR017501">
    <property type="entry name" value="Phage_infect_YhgE_C"/>
</dbReference>
<keyword evidence="3 6" id="KW-1133">Transmembrane helix</keyword>
<evidence type="ECO:0000256" key="1">
    <source>
        <dbReference type="ARBA" id="ARBA00004141"/>
    </source>
</evidence>
<dbReference type="PANTHER" id="PTHR43077:SF5">
    <property type="entry name" value="PHAGE INFECTION PROTEIN"/>
    <property type="match status" value="1"/>
</dbReference>
<sequence length="576" mass="59180">MITNASAALQAIQGQADENGMISAESLSAVIGSLAGADAGASGVSGIDADAYTGQAQQIAASAAEQIAGAQSTLNSTASQLEQAASGLNSGADTLGNKAGEMSSGASQMQAGANEMEEGISSMPEVPSDPINAVSAAVDQLCAGSQKVNAGTTSVAFALSTLESGTKNFPKAAAGVKALNAGFETLTANDETLTSGAASLKAAGSSVTGGINQITNGGKTLADGINTLSAGLNTYTDGVSTLAENNSALTGGTSQLAEGAKTLASGAEQLASGTKTLHDGTSKLVSNNNKLNSGAEQLSDGAGQIQDGSSQLYDGSKELGDGMTKLEDGSDTLATSLGDGAAQVKETKASDDTISMFATPITDEETKITTVENNGHAMAPYMMSVGLWVGCLAFCLMYPLTEYKGKLKSGFAWWASKASVLYPVAILQGVLLILLLHVFDGFTPVEMTKTILFAALTGACFTSIMYFFNITFGKVGSFLMLIFMVVQLAGSAGTYPVEISPDFVAKIHYYLPFTYTVNAFRSTICGGESIHQSVVVLIGLTIIFSILTILQFNHMARRKKQGKMLLLDWLEEKGVA</sequence>
<organism evidence="8 9">
    <name type="scientific">Blautia intestinihominis</name>
    <dbReference type="NCBI Taxonomy" id="3133152"/>
    <lineage>
        <taxon>Bacteria</taxon>
        <taxon>Bacillati</taxon>
        <taxon>Bacillota</taxon>
        <taxon>Clostridia</taxon>
        <taxon>Lachnospirales</taxon>
        <taxon>Lachnospiraceae</taxon>
        <taxon>Blautia</taxon>
    </lineage>
</organism>
<evidence type="ECO:0000256" key="3">
    <source>
        <dbReference type="ARBA" id="ARBA00022989"/>
    </source>
</evidence>
<dbReference type="InterPro" id="IPR051328">
    <property type="entry name" value="T7SS_ABC-Transporter"/>
</dbReference>
<dbReference type="RefSeq" id="WP_349077813.1">
    <property type="nucleotide sequence ID" value="NZ_JBBMEI010000016.1"/>
</dbReference>
<dbReference type="Gene3D" id="1.10.287.950">
    <property type="entry name" value="Methyl-accepting chemotaxis protein"/>
    <property type="match status" value="1"/>
</dbReference>
<dbReference type="NCBIfam" id="TIGR03057">
    <property type="entry name" value="xxxLxxG_by_4"/>
    <property type="match status" value="6"/>
</dbReference>
<evidence type="ECO:0000256" key="2">
    <source>
        <dbReference type="ARBA" id="ARBA00022692"/>
    </source>
</evidence>
<evidence type="ECO:0000256" key="4">
    <source>
        <dbReference type="ARBA" id="ARBA00023136"/>
    </source>
</evidence>
<evidence type="ECO:0000313" key="8">
    <source>
        <dbReference type="EMBL" id="MEQ2358027.1"/>
    </source>
</evidence>
<feature type="transmembrane region" description="Helical" evidence="6">
    <location>
        <begin position="530"/>
        <end position="550"/>
    </location>
</feature>
<comment type="subcellular location">
    <subcellularLocation>
        <location evidence="1">Membrane</location>
        <topology evidence="1">Multi-pass membrane protein</topology>
    </subcellularLocation>
</comment>
<name>A0ABV1AJK7_9FIRM</name>
<comment type="caution">
    <text evidence="8">The sequence shown here is derived from an EMBL/GenBank/DDBJ whole genome shotgun (WGS) entry which is preliminary data.</text>
</comment>
<dbReference type="NCBIfam" id="TIGR03062">
    <property type="entry name" value="pip_yhgE_Cterm"/>
    <property type="match status" value="1"/>
</dbReference>
<dbReference type="PANTHER" id="PTHR43077">
    <property type="entry name" value="TRANSPORT PERMEASE YVFS-RELATED"/>
    <property type="match status" value="1"/>
</dbReference>
<dbReference type="InterPro" id="IPR013525">
    <property type="entry name" value="ABC2_TM"/>
</dbReference>
<feature type="transmembrane region" description="Helical" evidence="6">
    <location>
        <begin position="451"/>
        <end position="468"/>
    </location>
</feature>
<dbReference type="Proteomes" id="UP001446032">
    <property type="component" value="Unassembled WGS sequence"/>
</dbReference>
<gene>
    <name evidence="8" type="ORF">WMO75_06700</name>
</gene>
<reference evidence="8 9" key="1">
    <citation type="submission" date="2024-03" db="EMBL/GenBank/DDBJ databases">
        <title>Human intestinal bacterial collection.</title>
        <authorList>
            <person name="Pauvert C."/>
            <person name="Hitch T.C.A."/>
            <person name="Clavel T."/>
        </authorList>
    </citation>
    <scope>NUCLEOTIDE SEQUENCE [LARGE SCALE GENOMIC DNA]</scope>
    <source>
        <strain evidence="8 9">CLA-AA-H95</strain>
    </source>
</reference>
<keyword evidence="4 6" id="KW-0472">Membrane</keyword>
<evidence type="ECO:0000256" key="6">
    <source>
        <dbReference type="SAM" id="Phobius"/>
    </source>
</evidence>
<protein>
    <submittedName>
        <fullName evidence="8">YhgE/Pip domain-containing protein</fullName>
    </submittedName>
</protein>
<evidence type="ECO:0000259" key="7">
    <source>
        <dbReference type="Pfam" id="PF12698"/>
    </source>
</evidence>
<dbReference type="SUPFAM" id="SSF101967">
    <property type="entry name" value="Adhesin YadA, collagen-binding domain"/>
    <property type="match status" value="1"/>
</dbReference>
<keyword evidence="2 6" id="KW-0812">Transmembrane</keyword>
<feature type="transmembrane region" description="Helical" evidence="6">
    <location>
        <begin position="378"/>
        <end position="400"/>
    </location>
</feature>
<feature type="domain" description="ABC-2 type transporter transmembrane" evidence="7">
    <location>
        <begin position="336"/>
        <end position="550"/>
    </location>
</feature>
<evidence type="ECO:0000256" key="5">
    <source>
        <dbReference type="SAM" id="MobiDB-lite"/>
    </source>
</evidence>
<dbReference type="Pfam" id="PF12698">
    <property type="entry name" value="ABC2_membrane_3"/>
    <property type="match status" value="1"/>
</dbReference>
<evidence type="ECO:0000313" key="9">
    <source>
        <dbReference type="Proteomes" id="UP001446032"/>
    </source>
</evidence>
<dbReference type="EMBL" id="JBBMEI010000016">
    <property type="protein sequence ID" value="MEQ2358027.1"/>
    <property type="molecule type" value="Genomic_DNA"/>
</dbReference>
<keyword evidence="9" id="KW-1185">Reference proteome</keyword>
<feature type="region of interest" description="Disordered" evidence="5">
    <location>
        <begin position="85"/>
        <end position="128"/>
    </location>
</feature>
<proteinExistence type="predicted"/>
<dbReference type="InterPro" id="IPR011049">
    <property type="entry name" value="Serralysin-like_metalloprot_C"/>
</dbReference>